<evidence type="ECO:0000256" key="3">
    <source>
        <dbReference type="ARBA" id="ARBA00022692"/>
    </source>
</evidence>
<feature type="domain" description="Cytochrome C biogenesis protein transmembrane" evidence="8">
    <location>
        <begin position="18"/>
        <end position="219"/>
    </location>
</feature>
<evidence type="ECO:0000256" key="7">
    <source>
        <dbReference type="SAM" id="Phobius"/>
    </source>
</evidence>
<dbReference type="PANTHER" id="PTHR31272:SF9">
    <property type="entry name" value="BLL1027 PROTEIN"/>
    <property type="match status" value="1"/>
</dbReference>
<keyword evidence="4" id="KW-0201">Cytochrome c-type biogenesis</keyword>
<dbReference type="EMBL" id="FNAK01000002">
    <property type="protein sequence ID" value="SDD66222.1"/>
    <property type="molecule type" value="Genomic_DNA"/>
</dbReference>
<comment type="similarity">
    <text evidence="2">Belongs to the DsbD family.</text>
</comment>
<protein>
    <submittedName>
        <fullName evidence="9">Cytochrome c-type biogenesis protein</fullName>
    </submittedName>
</protein>
<name>A0A1G6WK11_9PROT</name>
<keyword evidence="3 7" id="KW-0812">Transmembrane</keyword>
<feature type="transmembrane region" description="Helical" evidence="7">
    <location>
        <begin position="201"/>
        <end position="224"/>
    </location>
</feature>
<reference evidence="9 10" key="1">
    <citation type="submission" date="2016-10" db="EMBL/GenBank/DDBJ databases">
        <authorList>
            <person name="de Groot N.N."/>
        </authorList>
    </citation>
    <scope>NUCLEOTIDE SEQUENCE [LARGE SCALE GENOMIC DNA]</scope>
    <source>
        <strain evidence="9 10">CGMCC 1.9109</strain>
    </source>
</reference>
<dbReference type="RefSeq" id="WP_068306264.1">
    <property type="nucleotide sequence ID" value="NZ_FNAK01000002.1"/>
</dbReference>
<evidence type="ECO:0000313" key="10">
    <source>
        <dbReference type="Proteomes" id="UP000183685"/>
    </source>
</evidence>
<dbReference type="InterPro" id="IPR051790">
    <property type="entry name" value="Cytochrome_c-biogenesis_DsbD"/>
</dbReference>
<sequence>MPHLADIGMEAGGIAGLWAALITGFLFSFNPVSFASLPMVLAYVTRARSMKDALTFGLSFALGMVLTHVVLGTGAALGGYWVENFLGRQWGLLLGPLLILLGLIWPGWIRLPLPWLSMKGERVATAGGAFLLGIPFTVGICPVCSPGLWVGLGASAAIGSPLYGALLMLVFAVGRTLPLVIGACSVGWLESLKPLMGWRQVFEAVGGVTLILVGLYMLNAYFFWK</sequence>
<evidence type="ECO:0000256" key="1">
    <source>
        <dbReference type="ARBA" id="ARBA00004141"/>
    </source>
</evidence>
<comment type="subcellular location">
    <subcellularLocation>
        <location evidence="1">Membrane</location>
        <topology evidence="1">Multi-pass membrane protein</topology>
    </subcellularLocation>
</comment>
<evidence type="ECO:0000256" key="4">
    <source>
        <dbReference type="ARBA" id="ARBA00022748"/>
    </source>
</evidence>
<dbReference type="PANTHER" id="PTHR31272">
    <property type="entry name" value="CYTOCHROME C-TYPE BIOGENESIS PROTEIN HI_1454-RELATED"/>
    <property type="match status" value="1"/>
</dbReference>
<feature type="transmembrane region" description="Helical" evidence="7">
    <location>
        <begin position="162"/>
        <end position="189"/>
    </location>
</feature>
<dbReference type="GO" id="GO:0017004">
    <property type="term" value="P:cytochrome complex assembly"/>
    <property type="evidence" value="ECO:0007669"/>
    <property type="project" value="UniProtKB-KW"/>
</dbReference>
<dbReference type="STRING" id="637679.GCA_001550055_02853"/>
<evidence type="ECO:0000256" key="2">
    <source>
        <dbReference type="ARBA" id="ARBA00006143"/>
    </source>
</evidence>
<feature type="transmembrane region" description="Helical" evidence="7">
    <location>
        <begin position="17"/>
        <end position="44"/>
    </location>
</feature>
<evidence type="ECO:0000256" key="5">
    <source>
        <dbReference type="ARBA" id="ARBA00022989"/>
    </source>
</evidence>
<organism evidence="9 10">
    <name type="scientific">Kordiimonas lacus</name>
    <dbReference type="NCBI Taxonomy" id="637679"/>
    <lineage>
        <taxon>Bacteria</taxon>
        <taxon>Pseudomonadati</taxon>
        <taxon>Pseudomonadota</taxon>
        <taxon>Alphaproteobacteria</taxon>
        <taxon>Kordiimonadales</taxon>
        <taxon>Kordiimonadaceae</taxon>
        <taxon>Kordiimonas</taxon>
    </lineage>
</organism>
<dbReference type="InterPro" id="IPR003834">
    <property type="entry name" value="Cyt_c_assmbl_TM_dom"/>
</dbReference>
<gene>
    <name evidence="9" type="ORF">SAMN04488071_1137</name>
</gene>
<dbReference type="Pfam" id="PF02683">
    <property type="entry name" value="DsbD_TM"/>
    <property type="match status" value="1"/>
</dbReference>
<keyword evidence="6 7" id="KW-0472">Membrane</keyword>
<feature type="transmembrane region" description="Helical" evidence="7">
    <location>
        <begin position="123"/>
        <end position="150"/>
    </location>
</feature>
<evidence type="ECO:0000313" key="9">
    <source>
        <dbReference type="EMBL" id="SDD66222.1"/>
    </source>
</evidence>
<keyword evidence="5 7" id="KW-1133">Transmembrane helix</keyword>
<dbReference type="AlphaFoldDB" id="A0A1G6WK11"/>
<feature type="transmembrane region" description="Helical" evidence="7">
    <location>
        <begin position="90"/>
        <end position="111"/>
    </location>
</feature>
<keyword evidence="10" id="KW-1185">Reference proteome</keyword>
<evidence type="ECO:0000256" key="6">
    <source>
        <dbReference type="ARBA" id="ARBA00023136"/>
    </source>
</evidence>
<dbReference type="Proteomes" id="UP000183685">
    <property type="component" value="Unassembled WGS sequence"/>
</dbReference>
<accession>A0A1G6WK11</accession>
<feature type="transmembrane region" description="Helical" evidence="7">
    <location>
        <begin position="56"/>
        <end position="78"/>
    </location>
</feature>
<evidence type="ECO:0000259" key="8">
    <source>
        <dbReference type="Pfam" id="PF02683"/>
    </source>
</evidence>
<proteinExistence type="inferred from homology"/>
<dbReference type="GO" id="GO:0016020">
    <property type="term" value="C:membrane"/>
    <property type="evidence" value="ECO:0007669"/>
    <property type="project" value="UniProtKB-SubCell"/>
</dbReference>